<name>E9GCW5_DAPPU</name>
<protein>
    <submittedName>
        <fullName evidence="1">Uncharacterized protein</fullName>
    </submittedName>
</protein>
<dbReference type="Proteomes" id="UP000000305">
    <property type="component" value="Unassembled WGS sequence"/>
</dbReference>
<dbReference type="InParanoid" id="E9GCW5"/>
<evidence type="ECO:0000313" key="2">
    <source>
        <dbReference type="Proteomes" id="UP000000305"/>
    </source>
</evidence>
<proteinExistence type="predicted"/>
<accession>E9GCW5</accession>
<dbReference type="AlphaFoldDB" id="E9GCW5"/>
<dbReference type="EMBL" id="GL732539">
    <property type="protein sequence ID" value="EFX82791.1"/>
    <property type="molecule type" value="Genomic_DNA"/>
</dbReference>
<evidence type="ECO:0000313" key="1">
    <source>
        <dbReference type="EMBL" id="EFX82791.1"/>
    </source>
</evidence>
<reference evidence="1 2" key="1">
    <citation type="journal article" date="2011" name="Science">
        <title>The ecoresponsive genome of Daphnia pulex.</title>
        <authorList>
            <person name="Colbourne J.K."/>
            <person name="Pfrender M.E."/>
            <person name="Gilbert D."/>
            <person name="Thomas W.K."/>
            <person name="Tucker A."/>
            <person name="Oakley T.H."/>
            <person name="Tokishita S."/>
            <person name="Aerts A."/>
            <person name="Arnold G.J."/>
            <person name="Basu M.K."/>
            <person name="Bauer D.J."/>
            <person name="Caceres C.E."/>
            <person name="Carmel L."/>
            <person name="Casola C."/>
            <person name="Choi J.H."/>
            <person name="Detter J.C."/>
            <person name="Dong Q."/>
            <person name="Dusheyko S."/>
            <person name="Eads B.D."/>
            <person name="Frohlich T."/>
            <person name="Geiler-Samerotte K.A."/>
            <person name="Gerlach D."/>
            <person name="Hatcher P."/>
            <person name="Jogdeo S."/>
            <person name="Krijgsveld J."/>
            <person name="Kriventseva E.V."/>
            <person name="Kultz D."/>
            <person name="Laforsch C."/>
            <person name="Lindquist E."/>
            <person name="Lopez J."/>
            <person name="Manak J.R."/>
            <person name="Muller J."/>
            <person name="Pangilinan J."/>
            <person name="Patwardhan R.P."/>
            <person name="Pitluck S."/>
            <person name="Pritham E.J."/>
            <person name="Rechtsteiner A."/>
            <person name="Rho M."/>
            <person name="Rogozin I.B."/>
            <person name="Sakarya O."/>
            <person name="Salamov A."/>
            <person name="Schaack S."/>
            <person name="Shapiro H."/>
            <person name="Shiga Y."/>
            <person name="Skalitzky C."/>
            <person name="Smith Z."/>
            <person name="Souvorov A."/>
            <person name="Sung W."/>
            <person name="Tang Z."/>
            <person name="Tsuchiya D."/>
            <person name="Tu H."/>
            <person name="Vos H."/>
            <person name="Wang M."/>
            <person name="Wolf Y.I."/>
            <person name="Yamagata H."/>
            <person name="Yamada T."/>
            <person name="Ye Y."/>
            <person name="Shaw J.R."/>
            <person name="Andrews J."/>
            <person name="Crease T.J."/>
            <person name="Tang H."/>
            <person name="Lucas S.M."/>
            <person name="Robertson H.M."/>
            <person name="Bork P."/>
            <person name="Koonin E.V."/>
            <person name="Zdobnov E.M."/>
            <person name="Grigoriev I.V."/>
            <person name="Lynch M."/>
            <person name="Boore J.L."/>
        </authorList>
    </citation>
    <scope>NUCLEOTIDE SEQUENCE [LARGE SCALE GENOMIC DNA]</scope>
</reference>
<organism evidence="1 2">
    <name type="scientific">Daphnia pulex</name>
    <name type="common">Water flea</name>
    <dbReference type="NCBI Taxonomy" id="6669"/>
    <lineage>
        <taxon>Eukaryota</taxon>
        <taxon>Metazoa</taxon>
        <taxon>Ecdysozoa</taxon>
        <taxon>Arthropoda</taxon>
        <taxon>Crustacea</taxon>
        <taxon>Branchiopoda</taxon>
        <taxon>Diplostraca</taxon>
        <taxon>Cladocera</taxon>
        <taxon>Anomopoda</taxon>
        <taxon>Daphniidae</taxon>
        <taxon>Daphnia</taxon>
    </lineage>
</organism>
<dbReference type="HOGENOM" id="CLU_1564455_0_0_1"/>
<dbReference type="KEGG" id="dpx:DAPPUDRAFT_101277"/>
<keyword evidence="2" id="KW-1185">Reference proteome</keyword>
<sequence length="171" mass="18516">MGSIAVGALNVSAHGRLDESDVWAKIATEDGQVAQLAVAGADGRRRRHSVAAHAQVAVQILLKLVREMAIGTIDQGLVSFRVGLDGQGSRKVPIRDSAIFLDERDEVGLCAARVVPAQVLQQIFPRLISPMADPANDSIVLPVITCGFRRWDKKRRKRTIEIKTGSSNQSN</sequence>
<gene>
    <name evidence="1" type="ORF">DAPPUDRAFT_101277</name>
</gene>